<keyword evidence="3" id="KW-1185">Reference proteome</keyword>
<evidence type="ECO:0000313" key="2">
    <source>
        <dbReference type="EMBL" id="MBB5327055.1"/>
    </source>
</evidence>
<evidence type="ECO:0000256" key="1">
    <source>
        <dbReference type="ARBA" id="ARBA00006479"/>
    </source>
</evidence>
<dbReference type="Proteomes" id="UP000535182">
    <property type="component" value="Unassembled WGS sequence"/>
</dbReference>
<name>A0A9X0U2M4_9BACT</name>
<keyword evidence="2" id="KW-0418">Kinase</keyword>
<keyword evidence="2" id="KW-0808">Transferase</keyword>
<dbReference type="PANTHER" id="PTHR18964">
    <property type="entry name" value="ROK (REPRESSOR, ORF, KINASE) FAMILY"/>
    <property type="match status" value="1"/>
</dbReference>
<dbReference type="InterPro" id="IPR043129">
    <property type="entry name" value="ATPase_NBD"/>
</dbReference>
<comment type="similarity">
    <text evidence="1">Belongs to the ROK (NagC/XylR) family.</text>
</comment>
<dbReference type="AlphaFoldDB" id="A0A9X0U2M4"/>
<evidence type="ECO:0000313" key="3">
    <source>
        <dbReference type="Proteomes" id="UP000535182"/>
    </source>
</evidence>
<protein>
    <submittedName>
        <fullName evidence="2">NBD/HSP70 family sugar kinase</fullName>
    </submittedName>
</protein>
<proteinExistence type="inferred from homology"/>
<organism evidence="2 3">
    <name type="scientific">Tunturiibacter gelidiferens</name>
    <dbReference type="NCBI Taxonomy" id="3069689"/>
    <lineage>
        <taxon>Bacteria</taxon>
        <taxon>Pseudomonadati</taxon>
        <taxon>Acidobacteriota</taxon>
        <taxon>Terriglobia</taxon>
        <taxon>Terriglobales</taxon>
        <taxon>Acidobacteriaceae</taxon>
        <taxon>Tunturiibacter</taxon>
    </lineage>
</organism>
<dbReference type="Pfam" id="PF00480">
    <property type="entry name" value="ROK"/>
    <property type="match status" value="1"/>
</dbReference>
<reference evidence="2 3" key="1">
    <citation type="submission" date="2020-08" db="EMBL/GenBank/DDBJ databases">
        <title>Genomic Encyclopedia of Type Strains, Phase IV (KMG-V): Genome sequencing to study the core and pangenomes of soil and plant-associated prokaryotes.</title>
        <authorList>
            <person name="Whitman W."/>
        </authorList>
    </citation>
    <scope>NUCLEOTIDE SEQUENCE [LARGE SCALE GENOMIC DNA]</scope>
    <source>
        <strain evidence="2 3">X5P2</strain>
    </source>
</reference>
<dbReference type="EMBL" id="JACHEB010000001">
    <property type="protein sequence ID" value="MBB5327055.1"/>
    <property type="molecule type" value="Genomic_DNA"/>
</dbReference>
<sequence length="299" mass="32155">MAKTIGVILSERISAGLVVDHKLVGPVRRFPEDHDDEDALVEQHTEALVETITNQVLLAADGAKDFTAVGVALPGLVKDGVVAEAPNLPQLKGAKIQELLIAQLRNHGLDVSVTAVNDADGMAAGLASMHGKLDSMIRVWTLGVGIGYGRYPFAPGAWEGGHSVVTLDEKERFCGCGGRGHMEGIMGHRAMRLRFLDMEPEEVFEAAKQGDARCMDFKRLWHKALAAASATTIHMAGPGKIFISGFNTRFLEMPMLKDYLAQMVKMSPLQGYSLEIVEDTPEVRVIGAAVSAEQAAAAR</sequence>
<dbReference type="GO" id="GO:0016301">
    <property type="term" value="F:kinase activity"/>
    <property type="evidence" value="ECO:0007669"/>
    <property type="project" value="UniProtKB-KW"/>
</dbReference>
<accession>A0A9X0U2M4</accession>
<dbReference type="SUPFAM" id="SSF53067">
    <property type="entry name" value="Actin-like ATPase domain"/>
    <property type="match status" value="1"/>
</dbReference>
<gene>
    <name evidence="2" type="ORF">HDF14_000649</name>
</gene>
<comment type="caution">
    <text evidence="2">The sequence shown here is derived from an EMBL/GenBank/DDBJ whole genome shotgun (WGS) entry which is preliminary data.</text>
</comment>
<dbReference type="RefSeq" id="WP_183973406.1">
    <property type="nucleotide sequence ID" value="NZ_JACHEB010000001.1"/>
</dbReference>
<dbReference type="InterPro" id="IPR000600">
    <property type="entry name" value="ROK"/>
</dbReference>
<dbReference type="PANTHER" id="PTHR18964:SF149">
    <property type="entry name" value="BIFUNCTIONAL UDP-N-ACETYLGLUCOSAMINE 2-EPIMERASE_N-ACETYLMANNOSAMINE KINASE"/>
    <property type="match status" value="1"/>
</dbReference>
<dbReference type="Gene3D" id="3.30.420.40">
    <property type="match status" value="2"/>
</dbReference>